<dbReference type="InterPro" id="IPR001509">
    <property type="entry name" value="Epimerase_deHydtase"/>
</dbReference>
<dbReference type="RefSeq" id="WP_307337889.1">
    <property type="nucleotide sequence ID" value="NZ_JAUSUQ010000005.1"/>
</dbReference>
<feature type="domain" description="NAD-dependent epimerase/dehydratase" evidence="2">
    <location>
        <begin position="13"/>
        <end position="215"/>
    </location>
</feature>
<dbReference type="InterPro" id="IPR036291">
    <property type="entry name" value="NAD(P)-bd_dom_sf"/>
</dbReference>
<accession>A0ABU0CR08</accession>
<comment type="caution">
    <text evidence="3">The sequence shown here is derived from an EMBL/GenBank/DDBJ whole genome shotgun (WGS) entry which is preliminary data.</text>
</comment>
<protein>
    <submittedName>
        <fullName evidence="3">Nucleoside-diphosphate-sugar epimerase</fullName>
    </submittedName>
</protein>
<evidence type="ECO:0000256" key="1">
    <source>
        <dbReference type="ARBA" id="ARBA00007637"/>
    </source>
</evidence>
<name>A0ABU0CR08_9BACI</name>
<keyword evidence="4" id="KW-1185">Reference proteome</keyword>
<organism evidence="3 4">
    <name type="scientific">Caldalkalibacillus uzonensis</name>
    <dbReference type="NCBI Taxonomy" id="353224"/>
    <lineage>
        <taxon>Bacteria</taxon>
        <taxon>Bacillati</taxon>
        <taxon>Bacillota</taxon>
        <taxon>Bacilli</taxon>
        <taxon>Bacillales</taxon>
        <taxon>Bacillaceae</taxon>
        <taxon>Caldalkalibacillus</taxon>
    </lineage>
</organism>
<comment type="similarity">
    <text evidence="1">Belongs to the NAD(P)-dependent epimerase/dehydratase family.</text>
</comment>
<dbReference type="Gene3D" id="3.40.50.720">
    <property type="entry name" value="NAD(P)-binding Rossmann-like Domain"/>
    <property type="match status" value="1"/>
</dbReference>
<evidence type="ECO:0000259" key="2">
    <source>
        <dbReference type="Pfam" id="PF01370"/>
    </source>
</evidence>
<gene>
    <name evidence="3" type="ORF">J2S00_001642</name>
</gene>
<dbReference type="Proteomes" id="UP001232445">
    <property type="component" value="Unassembled WGS sequence"/>
</dbReference>
<dbReference type="SUPFAM" id="SSF51735">
    <property type="entry name" value="NAD(P)-binding Rossmann-fold domains"/>
    <property type="match status" value="1"/>
</dbReference>
<evidence type="ECO:0000313" key="4">
    <source>
        <dbReference type="Proteomes" id="UP001232445"/>
    </source>
</evidence>
<reference evidence="3 4" key="1">
    <citation type="submission" date="2023-07" db="EMBL/GenBank/DDBJ databases">
        <title>Genomic Encyclopedia of Type Strains, Phase IV (KMG-IV): sequencing the most valuable type-strain genomes for metagenomic binning, comparative biology and taxonomic classification.</title>
        <authorList>
            <person name="Goeker M."/>
        </authorList>
    </citation>
    <scope>NUCLEOTIDE SEQUENCE [LARGE SCALE GENOMIC DNA]</scope>
    <source>
        <strain evidence="3 4">DSM 17740</strain>
    </source>
</reference>
<evidence type="ECO:0000313" key="3">
    <source>
        <dbReference type="EMBL" id="MDQ0338856.1"/>
    </source>
</evidence>
<sequence>MTGEKGKTNLVLGTGPLGMSVMERLLLEGQQVMMVNQSGQADVPEQVQVIKCDLVKETIPLEIIKKVDVVYHCIGLPYPQWGKLKTIMNNVIQALRNSDTILVYADNLYAYGPSHGKLVETLLYRPVGKKTRIRADIATFVIEEHNKGNIRAAIGRGSDFYGPRVRNSALGYRVFEHLLKDKSVDIFGNIDTPHTYIYIHDFAAGLVTLGTRTESLGEIWHIPSAETMTTRAMIEKICQELGNSPSYRIANRLILHALGLFNQEMRELKEIYYQFERPFVVNHNKYKTRFGEQVTPHEQAVRETIKWYRDQNSKNKIS</sequence>
<proteinExistence type="inferred from homology"/>
<dbReference type="EMBL" id="JAUSUQ010000005">
    <property type="protein sequence ID" value="MDQ0338856.1"/>
    <property type="molecule type" value="Genomic_DNA"/>
</dbReference>
<dbReference type="Pfam" id="PF01370">
    <property type="entry name" value="Epimerase"/>
    <property type="match status" value="1"/>
</dbReference>
<dbReference type="PANTHER" id="PTHR43000">
    <property type="entry name" value="DTDP-D-GLUCOSE 4,6-DEHYDRATASE-RELATED"/>
    <property type="match status" value="1"/>
</dbReference>